<keyword evidence="2" id="KW-1185">Reference proteome</keyword>
<dbReference type="EMBL" id="BDQK01000013">
    <property type="protein sequence ID" value="GBF80955.1"/>
    <property type="molecule type" value="Genomic_DNA"/>
</dbReference>
<name>A0A401II16_APHSA</name>
<accession>A0A401II16</accession>
<dbReference type="Proteomes" id="UP000287247">
    <property type="component" value="Unassembled WGS sequence"/>
</dbReference>
<evidence type="ECO:0000313" key="1">
    <source>
        <dbReference type="EMBL" id="GBF80955.1"/>
    </source>
</evidence>
<organism evidence="1 2">
    <name type="scientific">Aphanothece sacrum FPU1</name>
    <dbReference type="NCBI Taxonomy" id="1920663"/>
    <lineage>
        <taxon>Bacteria</taxon>
        <taxon>Bacillati</taxon>
        <taxon>Cyanobacteriota</taxon>
        <taxon>Cyanophyceae</taxon>
        <taxon>Oscillatoriophycideae</taxon>
        <taxon>Chroococcales</taxon>
        <taxon>Aphanothecaceae</taxon>
        <taxon>Aphanothece</taxon>
    </lineage>
</organism>
<evidence type="ECO:0000313" key="2">
    <source>
        <dbReference type="Proteomes" id="UP000287247"/>
    </source>
</evidence>
<dbReference type="AlphaFoldDB" id="A0A401II16"/>
<gene>
    <name evidence="1" type="ORF">AsFPU1_2364</name>
</gene>
<dbReference type="OrthoDB" id="571365at2"/>
<proteinExistence type="predicted"/>
<comment type="caution">
    <text evidence="1">The sequence shown here is derived from an EMBL/GenBank/DDBJ whole genome shotgun (WGS) entry which is preliminary data.</text>
</comment>
<sequence length="243" mass="26950">MLNQKNNAKWKTLLIVIGTGLLFFKITTPAMSQSTPPNTFNNNSSEETIDLSPEILKDSPVLQQWLKEVPNVLEDIDNDPSFRTRIRMGYAEFPSTRHRGGINIGAEDIFIGKTGLTISGDYQTSFGNREAGGADLHYYVLPLGSYINMAPLVGYRYIRTNNYSEDGVNVGGKIILPLSRTGASDISFSQSFISPGDSNEVGITTVSFGYALTRNIRISTEIEKQNSRAKKDSQFSILFEFMP</sequence>
<reference evidence="2" key="1">
    <citation type="submission" date="2017-05" db="EMBL/GenBank/DDBJ databases">
        <title>Physiological properties and genetic analysis related to exopolysaccharide production of fresh-water unicellular cyanobacterium Aphanothece sacrum, Suizenji Nori, that has been cultured as a food source in Japan.</title>
        <authorList>
            <person name="Kanesaki Y."/>
            <person name="Yoshikawa S."/>
            <person name="Ohki K."/>
        </authorList>
    </citation>
    <scope>NUCLEOTIDE SEQUENCE [LARGE SCALE GENOMIC DNA]</scope>
    <source>
        <strain evidence="2">FPU1</strain>
    </source>
</reference>
<protein>
    <submittedName>
        <fullName evidence="1">Uncharacterized protein</fullName>
    </submittedName>
</protein>